<evidence type="ECO:0000313" key="1">
    <source>
        <dbReference type="EMBL" id="KAJ0177246.1"/>
    </source>
</evidence>
<proteinExistence type="predicted"/>
<evidence type="ECO:0000313" key="2">
    <source>
        <dbReference type="Proteomes" id="UP000824533"/>
    </source>
</evidence>
<reference evidence="1 2" key="1">
    <citation type="journal article" date="2021" name="Front. Genet.">
        <title>Chromosome-Level Genome Assembly Reveals Significant Gene Expansion in the Toll and IMD Signaling Pathways of Dendrolimus kikuchii.</title>
        <authorList>
            <person name="Zhou J."/>
            <person name="Wu P."/>
            <person name="Xiong Z."/>
            <person name="Liu N."/>
            <person name="Zhao N."/>
            <person name="Ji M."/>
            <person name="Qiu Y."/>
            <person name="Yang B."/>
        </authorList>
    </citation>
    <scope>NUCLEOTIDE SEQUENCE [LARGE SCALE GENOMIC DNA]</scope>
    <source>
        <strain evidence="1">Ann1</strain>
    </source>
</reference>
<keyword evidence="2" id="KW-1185">Reference proteome</keyword>
<sequence length="898" mass="102209">MVDKGYAEICPSNTYYSQNTQLNLNNIRLYLPHFGIYHPQKRKLRVVHDAAAMNEGVSLNSLLLQGPDLLQNLLHILFRFREGRVALTADIKEMFPQIRIRHEDRDALRFLWRDGDQKQLIKEYRMTSVIFGASSSPFMALYIKNKNAEEHEQCFPNAAKAIIEDHYMDDYLGSHDSSEIAAKIARDIVTVHNAACFEMREWVSNDVTALRLIPADLCAKKPSEVSLGSSPTVVRVLGIVWDPNSDTLGFRTGLDETFPAQLTKRKVLSHLMRVYDPLGLLGPIVIKGRILFQNNWRSNTDWDSELSPTETSKWLEWFNELLTVSTFKISRWYSKAFDAEPLQRELHIFCDASESAYACVAYWRLLYADKSVKLAIIGSKARVAPLKPISIPRLELMAALIASRLAVTIKDSHVKKPSKTFFWTDSTSVLSWLRSDARSFKPFVAHRIGEITENSSISDWKWVPTGMNVANDATRLHSAQLDQSSRWFTGPTFLLLSSEDWPKEPVSEVPSVQSQVELKSSPIEMVGVLTEHTGKTYAVTADCSRFSSWLRLVRATARVHQAAFIFRQLIRNSRFSGHRRQSLNTSTITSLIPLTAEFMNAAERHILWKIQLDSFLEDITCILNSKPLPRTSRLAKLSPMIGDDKLLRLGGRIRAADVDQNVKTPVLLDGSHPVARLLVYRFHVKMGHANHETVVNELRQHYWILRLRSTVRTVAHRCLFCKIRKSLPQAPPTGNLPQERMAHHKRCFTFTGLDYFGPVSVTIGRRREKRYVALFTCLTSRAVHLELAHTLSADSAIACIRRFIARRGAPDTFFSDNGTAFVGANKILREFYSNGVEDFAANNGVKWHFIPPAAPNFGGCWERLVRSIKTEIPKIKVTMPSFTQFIHFFLLYLYISTC</sequence>
<accession>A0ACC1D088</accession>
<name>A0ACC1D088_9NEOP</name>
<organism evidence="1 2">
    <name type="scientific">Dendrolimus kikuchii</name>
    <dbReference type="NCBI Taxonomy" id="765133"/>
    <lineage>
        <taxon>Eukaryota</taxon>
        <taxon>Metazoa</taxon>
        <taxon>Ecdysozoa</taxon>
        <taxon>Arthropoda</taxon>
        <taxon>Hexapoda</taxon>
        <taxon>Insecta</taxon>
        <taxon>Pterygota</taxon>
        <taxon>Neoptera</taxon>
        <taxon>Endopterygota</taxon>
        <taxon>Lepidoptera</taxon>
        <taxon>Glossata</taxon>
        <taxon>Ditrysia</taxon>
        <taxon>Bombycoidea</taxon>
        <taxon>Lasiocampidae</taxon>
        <taxon>Dendrolimus</taxon>
    </lineage>
</organism>
<comment type="caution">
    <text evidence="1">The sequence shown here is derived from an EMBL/GenBank/DDBJ whole genome shotgun (WGS) entry which is preliminary data.</text>
</comment>
<protein>
    <submittedName>
        <fullName evidence="1">Uncharacterized protein</fullName>
    </submittedName>
</protein>
<dbReference type="Proteomes" id="UP000824533">
    <property type="component" value="Linkage Group LG12"/>
</dbReference>
<gene>
    <name evidence="1" type="ORF">K1T71_007255</name>
</gene>
<dbReference type="EMBL" id="CM034398">
    <property type="protein sequence ID" value="KAJ0177246.1"/>
    <property type="molecule type" value="Genomic_DNA"/>
</dbReference>